<dbReference type="GO" id="GO:0015031">
    <property type="term" value="P:protein transport"/>
    <property type="evidence" value="ECO:0007669"/>
    <property type="project" value="UniProtKB-KW"/>
</dbReference>
<dbReference type="PROSITE" id="PS50969">
    <property type="entry name" value="FCP1"/>
    <property type="match status" value="1"/>
</dbReference>
<dbReference type="SUPFAM" id="SSF56784">
    <property type="entry name" value="HAD-like"/>
    <property type="match status" value="1"/>
</dbReference>
<comment type="subunit">
    <text evidence="1">Component of the TIM23 complex.</text>
</comment>
<gene>
    <name evidence="4" type="ORF">B0T15DRAFT_523814</name>
</gene>
<dbReference type="EMBL" id="JAUDZG010000002">
    <property type="protein sequence ID" value="KAK3308214.1"/>
    <property type="molecule type" value="Genomic_DNA"/>
</dbReference>
<dbReference type="InterPro" id="IPR036412">
    <property type="entry name" value="HAD-like_sf"/>
</dbReference>
<dbReference type="AlphaFoldDB" id="A0AAJ0GY08"/>
<evidence type="ECO:0000256" key="2">
    <source>
        <dbReference type="SAM" id="MobiDB-lite"/>
    </source>
</evidence>
<evidence type="ECO:0000256" key="1">
    <source>
        <dbReference type="RuleBase" id="RU365079"/>
    </source>
</evidence>
<dbReference type="GO" id="GO:0005744">
    <property type="term" value="C:TIM23 mitochondrial import inner membrane translocase complex"/>
    <property type="evidence" value="ECO:0007669"/>
    <property type="project" value="UniProtKB-UniRule"/>
</dbReference>
<keyword evidence="1" id="KW-0496">Mitochondrion</keyword>
<feature type="region of interest" description="Disordered" evidence="2">
    <location>
        <begin position="160"/>
        <end position="336"/>
    </location>
</feature>
<evidence type="ECO:0000259" key="3">
    <source>
        <dbReference type="PROSITE" id="PS50969"/>
    </source>
</evidence>
<protein>
    <recommendedName>
        <fullName evidence="1">Mitochondrial import inner membrane translocase subunit TIM50</fullName>
    </recommendedName>
</protein>
<comment type="subcellular location">
    <subcellularLocation>
        <location evidence="1">Mitochondrion inner membrane</location>
        <topology evidence="1">Single-pass membrane protein</topology>
    </subcellularLocation>
</comment>
<dbReference type="PANTHER" id="PTHR12210">
    <property type="entry name" value="DULLARD PROTEIN PHOSPHATASE"/>
    <property type="match status" value="1"/>
</dbReference>
<reference evidence="4" key="2">
    <citation type="submission" date="2023-06" db="EMBL/GenBank/DDBJ databases">
        <authorList>
            <consortium name="Lawrence Berkeley National Laboratory"/>
            <person name="Mondo S.J."/>
            <person name="Hensen N."/>
            <person name="Bonometti L."/>
            <person name="Westerberg I."/>
            <person name="Brannstrom I.O."/>
            <person name="Guillou S."/>
            <person name="Cros-Aarteil S."/>
            <person name="Calhoun S."/>
            <person name="Haridas S."/>
            <person name="Kuo A."/>
            <person name="Pangilinan J."/>
            <person name="Riley R."/>
            <person name="Labutti K."/>
            <person name="Andreopoulos B."/>
            <person name="Lipzen A."/>
            <person name="Chen C."/>
            <person name="Yanf M."/>
            <person name="Daum C."/>
            <person name="Ng V."/>
            <person name="Clum A."/>
            <person name="Steindorff A."/>
            <person name="Ohm R."/>
            <person name="Martin F."/>
            <person name="Silar P."/>
            <person name="Natvig D."/>
            <person name="Lalanne C."/>
            <person name="Gautier V."/>
            <person name="Ament-Velasquez S.L."/>
            <person name="Kruys A."/>
            <person name="Hutchinson M.I."/>
            <person name="Powell A.J."/>
            <person name="Barry K."/>
            <person name="Miller A.N."/>
            <person name="Grigoriev I.V."/>
            <person name="Debuchy R."/>
            <person name="Gladieux P."/>
            <person name="Thoren M.H."/>
            <person name="Johannesson H."/>
        </authorList>
    </citation>
    <scope>NUCLEOTIDE SEQUENCE</scope>
    <source>
        <strain evidence="4">CBS 333.67</strain>
    </source>
</reference>
<dbReference type="RefSeq" id="XP_062723994.1">
    <property type="nucleotide sequence ID" value="XM_062868726.1"/>
</dbReference>
<accession>A0AAJ0GY08</accession>
<sequence>MQPAVSLFSTRFRFVCRKQTSVQLIVLSAQFWPSRKCHQATVAALIFNHLIRWKTHLDGGSGCSTSVKKRRSLGTEKQLPPDLSLYSSQLQPQEILSGPLGEDRIAHVIDEPVQYLFRLLSAKRVSSLPFTNMDTYRPWDWRQQWGTGYPPPIPNDMNSFAYFIDPNSGRGQPVSQPCGPSGNQPRLQDDGRERPQGFFQHPSPGWPVPPTGQQPQQNDVRARGKERYLTPSQRRRQQRQRRRANEQSGERRAPTPSWSFTGQGSLPFPVDNPSFGPFASTRPMRRNDAHFRTSSEVTTTAVLPPRPVPRGNGHPPPNQGDRDPITPPSAASGGIPEPTAAYLVRASFAPMLRTSPQPLLVVIDLNGTLLHRPQKRAATKFVERPLARAFLERCIDKHRVVIWSSARPENVRHMCARLLTPEYASRVVAVWGRDRFGLSPSDYNRRTQCYKRLTRLWEDSVVRASHPLAEQGGMWNQGNTVLIDDSAEKARSEPHNAVTLPEFVGDMNEDPQVLTLVEEYLETLAWQTDVSTYIRSRPFVVGRSGAAVAVQKEG</sequence>
<proteinExistence type="inferred from homology"/>
<organism evidence="4 5">
    <name type="scientific">Chaetomium strumarium</name>
    <dbReference type="NCBI Taxonomy" id="1170767"/>
    <lineage>
        <taxon>Eukaryota</taxon>
        <taxon>Fungi</taxon>
        <taxon>Dikarya</taxon>
        <taxon>Ascomycota</taxon>
        <taxon>Pezizomycotina</taxon>
        <taxon>Sordariomycetes</taxon>
        <taxon>Sordariomycetidae</taxon>
        <taxon>Sordariales</taxon>
        <taxon>Chaetomiaceae</taxon>
        <taxon>Chaetomium</taxon>
    </lineage>
</organism>
<dbReference type="InterPro" id="IPR050365">
    <property type="entry name" value="TIM50"/>
</dbReference>
<comment type="similarity">
    <text evidence="1">Belongs to the TIM50 family.</text>
</comment>
<dbReference type="GeneID" id="87887555"/>
<feature type="compositionally biased region" description="Pro residues" evidence="2">
    <location>
        <begin position="304"/>
        <end position="318"/>
    </location>
</feature>
<dbReference type="Gene3D" id="3.40.50.1000">
    <property type="entry name" value="HAD superfamily/HAD-like"/>
    <property type="match status" value="1"/>
</dbReference>
<evidence type="ECO:0000313" key="4">
    <source>
        <dbReference type="EMBL" id="KAK3308214.1"/>
    </source>
</evidence>
<reference evidence="4" key="1">
    <citation type="journal article" date="2023" name="Mol. Phylogenet. Evol.">
        <title>Genome-scale phylogeny and comparative genomics of the fungal order Sordariales.</title>
        <authorList>
            <person name="Hensen N."/>
            <person name="Bonometti L."/>
            <person name="Westerberg I."/>
            <person name="Brannstrom I.O."/>
            <person name="Guillou S."/>
            <person name="Cros-Aarteil S."/>
            <person name="Calhoun S."/>
            <person name="Haridas S."/>
            <person name="Kuo A."/>
            <person name="Mondo S."/>
            <person name="Pangilinan J."/>
            <person name="Riley R."/>
            <person name="LaButti K."/>
            <person name="Andreopoulos B."/>
            <person name="Lipzen A."/>
            <person name="Chen C."/>
            <person name="Yan M."/>
            <person name="Daum C."/>
            <person name="Ng V."/>
            <person name="Clum A."/>
            <person name="Steindorff A."/>
            <person name="Ohm R.A."/>
            <person name="Martin F."/>
            <person name="Silar P."/>
            <person name="Natvig D.O."/>
            <person name="Lalanne C."/>
            <person name="Gautier V."/>
            <person name="Ament-Velasquez S.L."/>
            <person name="Kruys A."/>
            <person name="Hutchinson M.I."/>
            <person name="Powell A.J."/>
            <person name="Barry K."/>
            <person name="Miller A.N."/>
            <person name="Grigoriev I.V."/>
            <person name="Debuchy R."/>
            <person name="Gladieux P."/>
            <person name="Hiltunen Thoren M."/>
            <person name="Johannesson H."/>
        </authorList>
    </citation>
    <scope>NUCLEOTIDE SEQUENCE</scope>
    <source>
        <strain evidence="4">CBS 333.67</strain>
    </source>
</reference>
<evidence type="ECO:0000313" key="5">
    <source>
        <dbReference type="Proteomes" id="UP001273166"/>
    </source>
</evidence>
<dbReference type="Proteomes" id="UP001273166">
    <property type="component" value="Unassembled WGS sequence"/>
</dbReference>
<dbReference type="InterPro" id="IPR004274">
    <property type="entry name" value="FCP1_dom"/>
</dbReference>
<keyword evidence="1" id="KW-0809">Transit peptide</keyword>
<feature type="region of interest" description="Disordered" evidence="2">
    <location>
        <begin position="61"/>
        <end position="80"/>
    </location>
</feature>
<keyword evidence="1" id="KW-0811">Translocation</keyword>
<keyword evidence="1" id="KW-0653">Protein transport</keyword>
<feature type="compositionally biased region" description="Basic residues" evidence="2">
    <location>
        <begin position="233"/>
        <end position="242"/>
    </location>
</feature>
<dbReference type="Pfam" id="PF03031">
    <property type="entry name" value="NIF"/>
    <property type="match status" value="1"/>
</dbReference>
<feature type="domain" description="FCP1 homology" evidence="3">
    <location>
        <begin position="354"/>
        <end position="524"/>
    </location>
</feature>
<keyword evidence="5" id="KW-1185">Reference proteome</keyword>
<feature type="compositionally biased region" description="Basic and acidic residues" evidence="2">
    <location>
        <begin position="243"/>
        <end position="253"/>
    </location>
</feature>
<name>A0AAJ0GY08_9PEZI</name>
<dbReference type="SMART" id="SM00577">
    <property type="entry name" value="CPDc"/>
    <property type="match status" value="1"/>
</dbReference>
<keyword evidence="1" id="KW-0813">Transport</keyword>
<comment type="function">
    <text evidence="1">Essential component of the TIM23 complex, a complex that mediates the translocation of transit peptide-containing proteins across the mitochondrial inner membrane.</text>
</comment>
<comment type="caution">
    <text evidence="4">The sequence shown here is derived from an EMBL/GenBank/DDBJ whole genome shotgun (WGS) entry which is preliminary data.</text>
</comment>
<dbReference type="InterPro" id="IPR023214">
    <property type="entry name" value="HAD_sf"/>
</dbReference>